<keyword evidence="2" id="KW-0238">DNA-binding</keyword>
<feature type="domain" description="HTH lacI-type" evidence="4">
    <location>
        <begin position="13"/>
        <end position="67"/>
    </location>
</feature>
<dbReference type="SUPFAM" id="SSF47413">
    <property type="entry name" value="lambda repressor-like DNA-binding domains"/>
    <property type="match status" value="1"/>
</dbReference>
<dbReference type="eggNOG" id="COG1609">
    <property type="taxonomic scope" value="Bacteria"/>
</dbReference>
<dbReference type="SUPFAM" id="SSF53822">
    <property type="entry name" value="Periplasmic binding protein-like I"/>
    <property type="match status" value="1"/>
</dbReference>
<evidence type="ECO:0000256" key="3">
    <source>
        <dbReference type="ARBA" id="ARBA00023163"/>
    </source>
</evidence>
<dbReference type="Proteomes" id="UP000028730">
    <property type="component" value="Unassembled WGS sequence"/>
</dbReference>
<dbReference type="AlphaFoldDB" id="A0A080N228"/>
<keyword evidence="3" id="KW-0804">Transcription</keyword>
<organism evidence="5 6">
    <name type="scientific">Bifidobacterium bombi DSM 19703</name>
    <dbReference type="NCBI Taxonomy" id="1341695"/>
    <lineage>
        <taxon>Bacteria</taxon>
        <taxon>Bacillati</taxon>
        <taxon>Actinomycetota</taxon>
        <taxon>Actinomycetes</taxon>
        <taxon>Bifidobacteriales</taxon>
        <taxon>Bifidobacteriaceae</taxon>
        <taxon>Bifidobacterium</taxon>
    </lineage>
</organism>
<protein>
    <submittedName>
        <fullName evidence="5">Transcriptional regulator, LacI family</fullName>
    </submittedName>
</protein>
<dbReference type="GO" id="GO:0000976">
    <property type="term" value="F:transcription cis-regulatory region binding"/>
    <property type="evidence" value="ECO:0007669"/>
    <property type="project" value="TreeGrafter"/>
</dbReference>
<sequence>MTSILIGMVSMAKTLATIAQNTGVSQATISRVINGKPGVSESTRNTVLDAMDAAGIPRNKFVRPNSRFVAIVTPDLSNPIFPEFVTRLNTLLQHAGYQTQLCTYKLGGVTEADYLTSLGTQEPAGVIFLAGQYDTKDSDLEMYKILSEHKIPAAFLNGTVRNMDGLYVGTNDQRSTEMALNHLANLGHERIGLLLGDLRHYPSIIKHKAALKFFKSHGLEHSEELTQWTTYGLESGQMAATKLLEKGVTAIFCASDQLALGAIKAAHNLDLDVPHDISVVGYDDSMTMSYISPALTTIRQPIGNISETIVSGLQRMMEDYTQMAKRELFMFEPELLARDSTAICRKS</sequence>
<dbReference type="Gene3D" id="1.10.260.40">
    <property type="entry name" value="lambda repressor-like DNA-binding domains"/>
    <property type="match status" value="1"/>
</dbReference>
<dbReference type="PANTHER" id="PTHR30146:SF153">
    <property type="entry name" value="LACTOSE OPERON REPRESSOR"/>
    <property type="match status" value="1"/>
</dbReference>
<dbReference type="PROSITE" id="PS50932">
    <property type="entry name" value="HTH_LACI_2"/>
    <property type="match status" value="1"/>
</dbReference>
<dbReference type="SMART" id="SM00354">
    <property type="entry name" value="HTH_LACI"/>
    <property type="match status" value="1"/>
</dbReference>
<dbReference type="CDD" id="cd01392">
    <property type="entry name" value="HTH_LacI"/>
    <property type="match status" value="1"/>
</dbReference>
<evidence type="ECO:0000313" key="6">
    <source>
        <dbReference type="Proteomes" id="UP000028730"/>
    </source>
</evidence>
<keyword evidence="6" id="KW-1185">Reference proteome</keyword>
<dbReference type="GO" id="GO:0003700">
    <property type="term" value="F:DNA-binding transcription factor activity"/>
    <property type="evidence" value="ECO:0007669"/>
    <property type="project" value="TreeGrafter"/>
</dbReference>
<dbReference type="PANTHER" id="PTHR30146">
    <property type="entry name" value="LACI-RELATED TRANSCRIPTIONAL REPRESSOR"/>
    <property type="match status" value="1"/>
</dbReference>
<gene>
    <name evidence="5" type="ORF">BBOMB_0307</name>
</gene>
<dbReference type="Pfam" id="PF13377">
    <property type="entry name" value="Peripla_BP_3"/>
    <property type="match status" value="1"/>
</dbReference>
<dbReference type="Pfam" id="PF00356">
    <property type="entry name" value="LacI"/>
    <property type="match status" value="1"/>
</dbReference>
<dbReference type="EMBL" id="ATLK01000001">
    <property type="protein sequence ID" value="KFF30978.1"/>
    <property type="molecule type" value="Genomic_DNA"/>
</dbReference>
<dbReference type="Gene3D" id="3.40.50.2300">
    <property type="match status" value="2"/>
</dbReference>
<keyword evidence="1" id="KW-0805">Transcription regulation</keyword>
<dbReference type="STRING" id="1341695.BBOMB_0307"/>
<dbReference type="InterPro" id="IPR046335">
    <property type="entry name" value="LacI/GalR-like_sensor"/>
</dbReference>
<name>A0A080N228_9BIFI</name>
<evidence type="ECO:0000256" key="1">
    <source>
        <dbReference type="ARBA" id="ARBA00023015"/>
    </source>
</evidence>
<comment type="caution">
    <text evidence="5">The sequence shown here is derived from an EMBL/GenBank/DDBJ whole genome shotgun (WGS) entry which is preliminary data.</text>
</comment>
<evidence type="ECO:0000256" key="2">
    <source>
        <dbReference type="ARBA" id="ARBA00023125"/>
    </source>
</evidence>
<reference evidence="5 6" key="1">
    <citation type="journal article" date="2014" name="Appl. Environ. Microbiol.">
        <title>Genomic encyclopedia of type strains of the genus Bifidobacterium.</title>
        <authorList>
            <person name="Milani C."/>
            <person name="Lugli G.A."/>
            <person name="Duranti S."/>
            <person name="Turroni F."/>
            <person name="Bottacini F."/>
            <person name="Mangifesta M."/>
            <person name="Sanchez B."/>
            <person name="Viappiani A."/>
            <person name="Mancabelli L."/>
            <person name="Taminiau B."/>
            <person name="Delcenserie V."/>
            <person name="Barrangou R."/>
            <person name="Margolles A."/>
            <person name="van Sinderen D."/>
            <person name="Ventura M."/>
        </authorList>
    </citation>
    <scope>NUCLEOTIDE SEQUENCE [LARGE SCALE GENOMIC DNA]</scope>
    <source>
        <strain evidence="5 6">DSM 19703</strain>
    </source>
</reference>
<dbReference type="InterPro" id="IPR000843">
    <property type="entry name" value="HTH_LacI"/>
</dbReference>
<dbReference type="InterPro" id="IPR010982">
    <property type="entry name" value="Lambda_DNA-bd_dom_sf"/>
</dbReference>
<evidence type="ECO:0000313" key="5">
    <source>
        <dbReference type="EMBL" id="KFF30978.1"/>
    </source>
</evidence>
<accession>A0A080N228</accession>
<dbReference type="InterPro" id="IPR028082">
    <property type="entry name" value="Peripla_BP_I"/>
</dbReference>
<dbReference type="CDD" id="cd06267">
    <property type="entry name" value="PBP1_LacI_sugar_binding-like"/>
    <property type="match status" value="1"/>
</dbReference>
<proteinExistence type="predicted"/>
<evidence type="ECO:0000259" key="4">
    <source>
        <dbReference type="PROSITE" id="PS50932"/>
    </source>
</evidence>